<feature type="domain" description="HTH cro/C1-type" evidence="3">
    <location>
        <begin position="27"/>
        <end position="74"/>
    </location>
</feature>
<dbReference type="Gene3D" id="1.10.10.2910">
    <property type="match status" value="1"/>
</dbReference>
<organism evidence="4 5">
    <name type="scientific">Trinickia symbiotica</name>
    <dbReference type="NCBI Taxonomy" id="863227"/>
    <lineage>
        <taxon>Bacteria</taxon>
        <taxon>Pseudomonadati</taxon>
        <taxon>Pseudomonadota</taxon>
        <taxon>Betaproteobacteria</taxon>
        <taxon>Burkholderiales</taxon>
        <taxon>Burkholderiaceae</taxon>
        <taxon>Trinickia</taxon>
    </lineage>
</organism>
<evidence type="ECO:0000256" key="2">
    <source>
        <dbReference type="ARBA" id="ARBA00023125"/>
    </source>
</evidence>
<dbReference type="AlphaFoldDB" id="A0A2T3XLC7"/>
<evidence type="ECO:0000259" key="3">
    <source>
        <dbReference type="PROSITE" id="PS50943"/>
    </source>
</evidence>
<gene>
    <name evidence="4" type="primary">higA</name>
    <name evidence="4" type="ORF">C9I57_28655</name>
</gene>
<dbReference type="Proteomes" id="UP000240638">
    <property type="component" value="Unassembled WGS sequence"/>
</dbReference>
<dbReference type="Gene3D" id="1.10.260.40">
    <property type="entry name" value="lambda repressor-like DNA-binding domains"/>
    <property type="match status" value="1"/>
</dbReference>
<dbReference type="InterPro" id="IPR010359">
    <property type="entry name" value="IrrE_HExxH"/>
</dbReference>
<dbReference type="InterPro" id="IPR001387">
    <property type="entry name" value="Cro/C1-type_HTH"/>
</dbReference>
<dbReference type="PROSITE" id="PS50943">
    <property type="entry name" value="HTH_CROC1"/>
    <property type="match status" value="1"/>
</dbReference>
<dbReference type="Pfam" id="PF01381">
    <property type="entry name" value="HTH_3"/>
    <property type="match status" value="1"/>
</dbReference>
<dbReference type="SUPFAM" id="SSF47413">
    <property type="entry name" value="lambda repressor-like DNA-binding domains"/>
    <property type="match status" value="1"/>
</dbReference>
<dbReference type="InterPro" id="IPR010982">
    <property type="entry name" value="Lambda_DNA-bd_dom_sf"/>
</dbReference>
<reference evidence="4 5" key="1">
    <citation type="submission" date="2018-03" db="EMBL/GenBank/DDBJ databases">
        <title>Whole genome analyses suggest that Burkholderia sensu lato contains two further novel genera in the rhizoxinica-symbiotica group Mycetohabitans gen. nov., and Trinickia gen. nov.: implications for the evolution of diazotrophy and nodulation in the Burkholderiaceae.</title>
        <authorList>
            <person name="Estrada De Los Santos P."/>
            <person name="Palmer M."/>
            <person name="Chavez-Ramirez B."/>
            <person name="Steenkamp E.T."/>
            <person name="Hirsch A.M."/>
            <person name="Manyaka P."/>
            <person name="Maluk M."/>
            <person name="Lafos M."/>
            <person name="Crook M."/>
            <person name="Gross E."/>
            <person name="Simon M.F."/>
            <person name="Bueno Dos Reis Junior F."/>
            <person name="Poole P.S."/>
            <person name="Venter S.N."/>
            <person name="James E.K."/>
        </authorList>
    </citation>
    <scope>NUCLEOTIDE SEQUENCE [LARGE SCALE GENOMIC DNA]</scope>
    <source>
        <strain evidence="4 5">JPY-366</strain>
    </source>
</reference>
<accession>A0A2T3XLC7</accession>
<protein>
    <submittedName>
        <fullName evidence="4">Addiction module antidote protein, HigA family</fullName>
    </submittedName>
</protein>
<comment type="caution">
    <text evidence="4">The sequence shown here is derived from an EMBL/GenBank/DDBJ whole genome shotgun (WGS) entry which is preliminary data.</text>
</comment>
<dbReference type="SMART" id="SM00530">
    <property type="entry name" value="HTH_XRE"/>
    <property type="match status" value="1"/>
</dbReference>
<dbReference type="PANTHER" id="PTHR36924">
    <property type="entry name" value="ANTITOXIN HIGA-1"/>
    <property type="match status" value="1"/>
</dbReference>
<dbReference type="GO" id="GO:0003677">
    <property type="term" value="F:DNA binding"/>
    <property type="evidence" value="ECO:0007669"/>
    <property type="project" value="UniProtKB-KW"/>
</dbReference>
<comment type="similarity">
    <text evidence="1">Belongs to the short-chain fatty acyl-CoA assimilation regulator (ScfR) family.</text>
</comment>
<dbReference type="RefSeq" id="WP_107153933.1">
    <property type="nucleotide sequence ID" value="NZ_PYUC01000020.1"/>
</dbReference>
<evidence type="ECO:0000313" key="4">
    <source>
        <dbReference type="EMBL" id="PTB17330.1"/>
    </source>
</evidence>
<keyword evidence="2" id="KW-0238">DNA-binding</keyword>
<sequence>MVRQTNEFRPDYAVAPGEVLGEELEVRGMTQQELAKRTGLTPKHIVSLVQAKSSITPETAIKLERALGMPAVYWLNLESQYQEALARIREEARLERDLGWLRRVPVSMMAKLGWIERTNDAKAQLVEVLRFFGIASVSQWNDLWPSLNVAYRQHNHHEIFPEAVSAWLRRGEIEASQMTCAPFDKALFREALDKIRSLTTERPEFFVPRLQTLCAAAGVAVVFVPALPKTGVSGATRWLSANKAIIQLSLRYRTDDHLWFTFFHEAGHILLHGKKELFLEGTNGLDAVKEAEANNFAEQELLPRAQLSDFVKQGQFGKATIVAFAKMVGISPGIVVGHLQHRQLLARSHCNDLKQTFRWDHE</sequence>
<dbReference type="CDD" id="cd00093">
    <property type="entry name" value="HTH_XRE"/>
    <property type="match status" value="1"/>
</dbReference>
<dbReference type="PANTHER" id="PTHR36924:SF1">
    <property type="entry name" value="ANTITOXIN HIGA-1"/>
    <property type="match status" value="1"/>
</dbReference>
<evidence type="ECO:0000313" key="5">
    <source>
        <dbReference type="Proteomes" id="UP000240638"/>
    </source>
</evidence>
<dbReference type="EMBL" id="PYUC01000020">
    <property type="protein sequence ID" value="PTB17330.1"/>
    <property type="molecule type" value="Genomic_DNA"/>
</dbReference>
<dbReference type="Pfam" id="PF06114">
    <property type="entry name" value="Peptidase_M78"/>
    <property type="match status" value="1"/>
</dbReference>
<dbReference type="NCBIfam" id="TIGR02607">
    <property type="entry name" value="antidote_HigA"/>
    <property type="match status" value="1"/>
</dbReference>
<name>A0A2T3XLC7_9BURK</name>
<dbReference type="InterPro" id="IPR013430">
    <property type="entry name" value="Toxin_antidote_HigA"/>
</dbReference>
<evidence type="ECO:0000256" key="1">
    <source>
        <dbReference type="ARBA" id="ARBA00007227"/>
    </source>
</evidence>
<proteinExistence type="inferred from homology"/>